<dbReference type="KEGG" id="lez:GLE_3572"/>
<reference evidence="1 2" key="1">
    <citation type="submission" date="2015-11" db="EMBL/GenBank/DDBJ databases">
        <title>Genome sequences of Lysobacter enzymogenes strain C3 and Lysobacter antibioticus ATCC 29479.</title>
        <authorList>
            <person name="Kobayashi D.Y."/>
        </authorList>
    </citation>
    <scope>NUCLEOTIDE SEQUENCE [LARGE SCALE GENOMIC DNA]</scope>
    <source>
        <strain evidence="1 2">C3</strain>
    </source>
</reference>
<organism evidence="1 2">
    <name type="scientific">Lysobacter enzymogenes</name>
    <dbReference type="NCBI Taxonomy" id="69"/>
    <lineage>
        <taxon>Bacteria</taxon>
        <taxon>Pseudomonadati</taxon>
        <taxon>Pseudomonadota</taxon>
        <taxon>Gammaproteobacteria</taxon>
        <taxon>Lysobacterales</taxon>
        <taxon>Lysobacteraceae</taxon>
        <taxon>Lysobacter</taxon>
    </lineage>
</organism>
<dbReference type="PANTHER" id="PTHR21621:SF0">
    <property type="entry name" value="BETA-CITRYLGLUTAMATE SYNTHASE B-RELATED"/>
    <property type="match status" value="1"/>
</dbReference>
<dbReference type="PATRIC" id="fig|69.6.peg.3516"/>
<protein>
    <submittedName>
        <fullName evidence="1">Uncharacterized protein</fullName>
    </submittedName>
</protein>
<dbReference type="GO" id="GO:0005737">
    <property type="term" value="C:cytoplasm"/>
    <property type="evidence" value="ECO:0007669"/>
    <property type="project" value="TreeGrafter"/>
</dbReference>
<dbReference type="OrthoDB" id="583309at2"/>
<evidence type="ECO:0000313" key="1">
    <source>
        <dbReference type="EMBL" id="ALN58916.1"/>
    </source>
</evidence>
<dbReference type="EMBL" id="CP013140">
    <property type="protein sequence ID" value="ALN58916.1"/>
    <property type="molecule type" value="Genomic_DNA"/>
</dbReference>
<dbReference type="InterPro" id="IPR048936">
    <property type="entry name" value="MvdD-like_ATPgrasp"/>
</dbReference>
<dbReference type="Pfam" id="PF21068">
    <property type="entry name" value="ATPgraspMvdD"/>
    <property type="match status" value="1"/>
</dbReference>
<evidence type="ECO:0000313" key="2">
    <source>
        <dbReference type="Proteomes" id="UP000061569"/>
    </source>
</evidence>
<dbReference type="AlphaFoldDB" id="A0A0S2DK43"/>
<dbReference type="SUPFAM" id="SSF56059">
    <property type="entry name" value="Glutathione synthetase ATP-binding domain-like"/>
    <property type="match status" value="1"/>
</dbReference>
<name>A0A0S2DK43_LYSEN</name>
<sequence>MTTLIVSDPWDIHARSVAWALENEGERVHVWYTHDYPQKHGVSLRTGGGPAAVSLYCLRHERAFDTADVDTVWLRRWYQPEPSAQLHPADIRFSQLESTEFVRATINLLEAQRERFWINPIQAKALADRKAVQLHHAAAVGLDTPPTLISNDPEAIRAFYREHGGRAIYKPITAAAWISEEEEKVRGTFTTPLTEQLLREDAALSNAPGIYQPLLDKAYELRVTVMGRTAIAARLHSQRDGDYLTDWRANEFDERMGCERYALPEAVQARCLQVMARLGLVFGCIDIVVTRDGRYVFLEVNEMGQFMWLEAINPGLQLMDCAVEFIRSRDPAFVYDWREPVYRYRDYWESRGERGEAEPDARRHVPLPQVFQMRE</sequence>
<gene>
    <name evidence="1" type="ORF">GLE_3572</name>
</gene>
<dbReference type="Gene3D" id="3.30.470.20">
    <property type="entry name" value="ATP-grasp fold, B domain"/>
    <property type="match status" value="1"/>
</dbReference>
<dbReference type="Proteomes" id="UP000061569">
    <property type="component" value="Chromosome"/>
</dbReference>
<proteinExistence type="predicted"/>
<dbReference type="GO" id="GO:0016879">
    <property type="term" value="F:ligase activity, forming carbon-nitrogen bonds"/>
    <property type="evidence" value="ECO:0007669"/>
    <property type="project" value="TreeGrafter"/>
</dbReference>
<accession>A0A0S2DK43</accession>
<dbReference type="RefSeq" id="WP_057948389.1">
    <property type="nucleotide sequence ID" value="NZ_CP110813.1"/>
</dbReference>
<dbReference type="PANTHER" id="PTHR21621">
    <property type="entry name" value="RIBOSOMAL PROTEIN S6 MODIFICATION PROTEIN"/>
    <property type="match status" value="1"/>
</dbReference>